<feature type="region of interest" description="Disordered" evidence="1">
    <location>
        <begin position="40"/>
        <end position="95"/>
    </location>
</feature>
<name>A0A9W9G0J7_9EURO</name>
<organism evidence="3 4">
    <name type="scientific">Penicillium angulare</name>
    <dbReference type="NCBI Taxonomy" id="116970"/>
    <lineage>
        <taxon>Eukaryota</taxon>
        <taxon>Fungi</taxon>
        <taxon>Dikarya</taxon>
        <taxon>Ascomycota</taxon>
        <taxon>Pezizomycotina</taxon>
        <taxon>Eurotiomycetes</taxon>
        <taxon>Eurotiomycetidae</taxon>
        <taxon>Eurotiales</taxon>
        <taxon>Aspergillaceae</taxon>
        <taxon>Penicillium</taxon>
    </lineage>
</organism>
<accession>A0A9W9G0J7</accession>
<dbReference type="EMBL" id="JAPQKH010000003">
    <property type="protein sequence ID" value="KAJ5108997.1"/>
    <property type="molecule type" value="Genomic_DNA"/>
</dbReference>
<dbReference type="Gene3D" id="1.20.1280.50">
    <property type="match status" value="1"/>
</dbReference>
<comment type="caution">
    <text evidence="3">The sequence shown here is derived from an EMBL/GenBank/DDBJ whole genome shotgun (WGS) entry which is preliminary data.</text>
</comment>
<reference evidence="3" key="2">
    <citation type="journal article" date="2023" name="IMA Fungus">
        <title>Comparative genomic study of the Penicillium genus elucidates a diverse pangenome and 15 lateral gene transfer events.</title>
        <authorList>
            <person name="Petersen C."/>
            <person name="Sorensen T."/>
            <person name="Nielsen M.R."/>
            <person name="Sondergaard T.E."/>
            <person name="Sorensen J.L."/>
            <person name="Fitzpatrick D.A."/>
            <person name="Frisvad J.C."/>
            <person name="Nielsen K.L."/>
        </authorList>
    </citation>
    <scope>NUCLEOTIDE SEQUENCE</scope>
    <source>
        <strain evidence="3">IBT 30069</strain>
    </source>
</reference>
<dbReference type="OrthoDB" id="9984533at2759"/>
<reference evidence="3" key="1">
    <citation type="submission" date="2022-11" db="EMBL/GenBank/DDBJ databases">
        <authorList>
            <person name="Petersen C."/>
        </authorList>
    </citation>
    <scope>NUCLEOTIDE SEQUENCE</scope>
    <source>
        <strain evidence="3">IBT 30069</strain>
    </source>
</reference>
<dbReference type="AlphaFoldDB" id="A0A9W9G0J7"/>
<protein>
    <recommendedName>
        <fullName evidence="2">F-box domain-containing protein</fullName>
    </recommendedName>
</protein>
<dbReference type="SUPFAM" id="SSF81383">
    <property type="entry name" value="F-box domain"/>
    <property type="match status" value="1"/>
</dbReference>
<evidence type="ECO:0000313" key="4">
    <source>
        <dbReference type="Proteomes" id="UP001149165"/>
    </source>
</evidence>
<dbReference type="PROSITE" id="PS50181">
    <property type="entry name" value="FBOX"/>
    <property type="match status" value="1"/>
</dbReference>
<feature type="compositionally biased region" description="Basic and acidic residues" evidence="1">
    <location>
        <begin position="45"/>
        <end position="57"/>
    </location>
</feature>
<dbReference type="Proteomes" id="UP001149165">
    <property type="component" value="Unassembled WGS sequence"/>
</dbReference>
<feature type="domain" description="F-box" evidence="2">
    <location>
        <begin position="295"/>
        <end position="342"/>
    </location>
</feature>
<sequence length="846" mass="94460">MGSWDYYCAFCGSTFSNYHISKRPRTARFLRARRLSAANKQAQSLEEKGESVPDELQKVIQENQVPQESENDEKPERSDDDEGSQSSMDSTEEDYTYDPEIISKEEAAWVEQVQCVGFNPESTALNKIFLSDIGRSDDYGIVEVEGDDPNFPQENPQLSAYWEIGDNPAVYPFHPQCFDIFHFAVAHDIGSKKLAESTDGNWVPQSRNLEKEVVHSTLGAHTEEHASRLLHVEYGDPEPPNDQYWEANPGEELFISNPTQDNELAAGFIAEAWQHARDHVPLHCQPRACTETGTLDPFTKLPFELVLNVVSNLDTPSLMSFTNASAHIYRALDSDNSFWFHHMKSEMPWFFELQRFLENLKSSTCNSNNAVGSNSDMPQERSLRDLFIWADNITTPRKGIRGPLMSIANRRRIWRVCKQLVGPYLAQAESTDKDDESLEANLIREAAVCLHMPAVRDPPQEYHPEKSFWVKCWNDTLCGSTLKIFWNAKKQLVGMGVIIDGDESSELRLFGVEDTRDGSSADSVKIQIGDWISGFILYYPNPNDTPKIRILGITVLLRSGTKMSFGDIGTHNVRRILAARNNMVIVGLSGRIGHLKSSSGDLSNIYHIGLMQCVPGGTQDSREELPEVEILGWANDCTSIFDNKDVLALRNAHTAHPNFTRTASPSGVPIWDIPNLIIQGRHRIDMIGDLVPFEPLIWAKNAGEARALRKLTGYVVDGGLVSGSFGIGTLYDIVGARAEYASESNITKRQISSMSEWETDKCVSLDLDGANGEVVSEVHVQVNWTARLVVKLVTNRGQEVTWGKAPFGESSWLKYGVPPGHGIIGFVTSFTDGRMRSLSVLSIPVA</sequence>
<gene>
    <name evidence="3" type="ORF">N7456_005672</name>
</gene>
<keyword evidence="4" id="KW-1185">Reference proteome</keyword>
<dbReference type="InterPro" id="IPR001810">
    <property type="entry name" value="F-box_dom"/>
</dbReference>
<evidence type="ECO:0000256" key="1">
    <source>
        <dbReference type="SAM" id="MobiDB-lite"/>
    </source>
</evidence>
<dbReference type="InterPro" id="IPR036047">
    <property type="entry name" value="F-box-like_dom_sf"/>
</dbReference>
<proteinExistence type="predicted"/>
<evidence type="ECO:0000259" key="2">
    <source>
        <dbReference type="PROSITE" id="PS50181"/>
    </source>
</evidence>
<evidence type="ECO:0000313" key="3">
    <source>
        <dbReference type="EMBL" id="KAJ5108997.1"/>
    </source>
</evidence>